<keyword evidence="3" id="KW-1185">Reference proteome</keyword>
<feature type="region of interest" description="Disordered" evidence="1">
    <location>
        <begin position="70"/>
        <end position="89"/>
    </location>
</feature>
<feature type="region of interest" description="Disordered" evidence="1">
    <location>
        <begin position="1"/>
        <end position="23"/>
    </location>
</feature>
<protein>
    <submittedName>
        <fullName evidence="2">Uncharacterized protein</fullName>
    </submittedName>
</protein>
<dbReference type="Proteomes" id="UP001291653">
    <property type="component" value="Unassembled WGS sequence"/>
</dbReference>
<name>A0ABQ5P537_9ACTN</name>
<dbReference type="EMBL" id="BSBI01000011">
    <property type="protein sequence ID" value="GLF97708.1"/>
    <property type="molecule type" value="Genomic_DNA"/>
</dbReference>
<reference evidence="2 3" key="1">
    <citation type="submission" date="2022-10" db="EMBL/GenBank/DDBJ databases">
        <title>Draft genome sequence of Streptomyces sp. YSPA8.</title>
        <authorList>
            <person name="Moriuchi R."/>
            <person name="Dohra H."/>
            <person name="Yamamura H."/>
            <person name="Kodani S."/>
        </authorList>
    </citation>
    <scope>NUCLEOTIDE SEQUENCE [LARGE SCALE GENOMIC DNA]</scope>
    <source>
        <strain evidence="2 3">YSPA8</strain>
    </source>
</reference>
<evidence type="ECO:0000313" key="3">
    <source>
        <dbReference type="Proteomes" id="UP001291653"/>
    </source>
</evidence>
<evidence type="ECO:0000256" key="1">
    <source>
        <dbReference type="SAM" id="MobiDB-lite"/>
    </source>
</evidence>
<comment type="caution">
    <text evidence="2">The sequence shown here is derived from an EMBL/GenBank/DDBJ whole genome shotgun (WGS) entry which is preliminary data.</text>
</comment>
<gene>
    <name evidence="2" type="ORF">SYYSPA8_25445</name>
</gene>
<feature type="compositionally biased region" description="Basic and acidic residues" evidence="1">
    <location>
        <begin position="1"/>
        <end position="16"/>
    </location>
</feature>
<proteinExistence type="predicted"/>
<sequence>MGGPDRRAGVRCDGTSRDGVTAGADGLRASCGWGTRDAAGVPPFPLAARAAGRSAAPLVPTVQPVTAVRTASAAADPRTPAAVRPGIPA</sequence>
<accession>A0ABQ5P537</accession>
<evidence type="ECO:0000313" key="2">
    <source>
        <dbReference type="EMBL" id="GLF97708.1"/>
    </source>
</evidence>
<organism evidence="2 3">
    <name type="scientific">Streptomyces yaizuensis</name>
    <dbReference type="NCBI Taxonomy" id="2989713"/>
    <lineage>
        <taxon>Bacteria</taxon>
        <taxon>Bacillati</taxon>
        <taxon>Actinomycetota</taxon>
        <taxon>Actinomycetes</taxon>
        <taxon>Kitasatosporales</taxon>
        <taxon>Streptomycetaceae</taxon>
        <taxon>Streptomyces</taxon>
    </lineage>
</organism>